<evidence type="ECO:0000313" key="2">
    <source>
        <dbReference type="EMBL" id="KIM36379.1"/>
    </source>
</evidence>
<reference evidence="2 3" key="1">
    <citation type="submission" date="2014-04" db="EMBL/GenBank/DDBJ databases">
        <authorList>
            <consortium name="DOE Joint Genome Institute"/>
            <person name="Kuo A."/>
            <person name="Gay G."/>
            <person name="Dore J."/>
            <person name="Kohler A."/>
            <person name="Nagy L.G."/>
            <person name="Floudas D."/>
            <person name="Copeland A."/>
            <person name="Barry K.W."/>
            <person name="Cichocki N."/>
            <person name="Veneault-Fourrey C."/>
            <person name="LaButti K."/>
            <person name="Lindquist E.A."/>
            <person name="Lipzen A."/>
            <person name="Lundell T."/>
            <person name="Morin E."/>
            <person name="Murat C."/>
            <person name="Sun H."/>
            <person name="Tunlid A."/>
            <person name="Henrissat B."/>
            <person name="Grigoriev I.V."/>
            <person name="Hibbett D.S."/>
            <person name="Martin F."/>
            <person name="Nordberg H.P."/>
            <person name="Cantor M.N."/>
            <person name="Hua S.X."/>
        </authorList>
    </citation>
    <scope>NUCLEOTIDE SEQUENCE [LARGE SCALE GENOMIC DNA]</scope>
    <source>
        <strain evidence="3">h7</strain>
    </source>
</reference>
<feature type="region of interest" description="Disordered" evidence="1">
    <location>
        <begin position="26"/>
        <end position="57"/>
    </location>
</feature>
<dbReference type="HOGENOM" id="CLU_1602937_0_0_1"/>
<evidence type="ECO:0000313" key="3">
    <source>
        <dbReference type="Proteomes" id="UP000053424"/>
    </source>
</evidence>
<feature type="compositionally biased region" description="Polar residues" evidence="1">
    <location>
        <begin position="40"/>
        <end position="56"/>
    </location>
</feature>
<dbReference type="Proteomes" id="UP000053424">
    <property type="component" value="Unassembled WGS sequence"/>
</dbReference>
<sequence>MRRSEDGNRSLGWRLRHAVPRFRSRSPAQLSQLAMDGSEGANSSALKTNGATSSAQAPPIVDNSYKAIAETTVEPTTMGSVAYEGLKTVLQGVFDCSDAFLPLKSVSGGLLAIFKIVDFQGTMRSSKVSRQSLWPSRPSSRHIRNKMGYVPSIIEFKFSARLLSFN</sequence>
<dbReference type="EMBL" id="KN831806">
    <property type="protein sequence ID" value="KIM36379.1"/>
    <property type="molecule type" value="Genomic_DNA"/>
</dbReference>
<reference evidence="3" key="2">
    <citation type="submission" date="2015-01" db="EMBL/GenBank/DDBJ databases">
        <title>Evolutionary Origins and Diversification of the Mycorrhizal Mutualists.</title>
        <authorList>
            <consortium name="DOE Joint Genome Institute"/>
            <consortium name="Mycorrhizal Genomics Consortium"/>
            <person name="Kohler A."/>
            <person name="Kuo A."/>
            <person name="Nagy L.G."/>
            <person name="Floudas D."/>
            <person name="Copeland A."/>
            <person name="Barry K.W."/>
            <person name="Cichocki N."/>
            <person name="Veneault-Fourrey C."/>
            <person name="LaButti K."/>
            <person name="Lindquist E.A."/>
            <person name="Lipzen A."/>
            <person name="Lundell T."/>
            <person name="Morin E."/>
            <person name="Murat C."/>
            <person name="Riley R."/>
            <person name="Ohm R."/>
            <person name="Sun H."/>
            <person name="Tunlid A."/>
            <person name="Henrissat B."/>
            <person name="Grigoriev I.V."/>
            <person name="Hibbett D.S."/>
            <person name="Martin F."/>
        </authorList>
    </citation>
    <scope>NUCLEOTIDE SEQUENCE [LARGE SCALE GENOMIC DNA]</scope>
    <source>
        <strain evidence="3">h7</strain>
    </source>
</reference>
<dbReference type="OrthoDB" id="2991313at2759"/>
<proteinExistence type="predicted"/>
<protein>
    <submittedName>
        <fullName evidence="2">Uncharacterized protein</fullName>
    </submittedName>
</protein>
<keyword evidence="3" id="KW-1185">Reference proteome</keyword>
<name>A0A0C3BWB4_HEBCY</name>
<dbReference type="AlphaFoldDB" id="A0A0C3BWB4"/>
<organism evidence="2 3">
    <name type="scientific">Hebeloma cylindrosporum</name>
    <dbReference type="NCBI Taxonomy" id="76867"/>
    <lineage>
        <taxon>Eukaryota</taxon>
        <taxon>Fungi</taxon>
        <taxon>Dikarya</taxon>
        <taxon>Basidiomycota</taxon>
        <taxon>Agaricomycotina</taxon>
        <taxon>Agaricomycetes</taxon>
        <taxon>Agaricomycetidae</taxon>
        <taxon>Agaricales</taxon>
        <taxon>Agaricineae</taxon>
        <taxon>Hymenogastraceae</taxon>
        <taxon>Hebeloma</taxon>
    </lineage>
</organism>
<accession>A0A0C3BWB4</accession>
<evidence type="ECO:0000256" key="1">
    <source>
        <dbReference type="SAM" id="MobiDB-lite"/>
    </source>
</evidence>
<gene>
    <name evidence="2" type="ORF">M413DRAFT_292435</name>
</gene>